<dbReference type="Proteomes" id="UP000033588">
    <property type="component" value="Unassembled WGS sequence"/>
</dbReference>
<gene>
    <name evidence="2" type="ORF">VC35_13280</name>
</gene>
<accession>A0A0F4TPU5</accession>
<feature type="transmembrane region" description="Helical" evidence="1">
    <location>
        <begin position="129"/>
        <end position="149"/>
    </location>
</feature>
<dbReference type="AlphaFoldDB" id="A0A0F4TPU5"/>
<evidence type="ECO:0000313" key="3">
    <source>
        <dbReference type="Proteomes" id="UP000033588"/>
    </source>
</evidence>
<feature type="transmembrane region" description="Helical" evidence="1">
    <location>
        <begin position="97"/>
        <end position="117"/>
    </location>
</feature>
<reference evidence="2 3" key="1">
    <citation type="submission" date="2015-03" db="EMBL/GenBank/DDBJ databases">
        <title>Comparative genomics of Pseudomonas insights into diversity of traits involved in vanlence and defense.</title>
        <authorList>
            <person name="Qin Y."/>
        </authorList>
    </citation>
    <scope>NUCLEOTIDE SEQUENCE [LARGE SCALE GENOMIC DNA]</scope>
    <source>
        <strain evidence="2 3">C8</strain>
    </source>
</reference>
<proteinExistence type="predicted"/>
<dbReference type="OrthoDB" id="9930362at2"/>
<name>A0A0F4TPU5_PSEFL</name>
<sequence length="313" mass="35565">MSVPCDQQTNQNPTQKRLDKWNQPCVRIVWGLFIGLVVTVVPKLLIEYSLGQGTPWLYYIFAGLLLTVIIVARACNVKELAFTNDWQILSMVANSKALVLISVALTIVPLALSVSQAANKQELLPFELYLYWVSGLSFFAFILVYKATAPRVFKYASYRDLVDREGSVRVLRDSLAELQRLAATRKAPFSPEREVLVPASDFDAIRALDTQYTQHQENIYFLMREYTKYLKPYYRASLSILLIAPVFFVLTITLSKMYAVGMQVGETVHCYDGWIKATYWSMLKANRGIITPEKLKFTEQCLQNLAAEAKASN</sequence>
<feature type="transmembrane region" description="Helical" evidence="1">
    <location>
        <begin position="56"/>
        <end position="76"/>
    </location>
</feature>
<evidence type="ECO:0000256" key="1">
    <source>
        <dbReference type="SAM" id="Phobius"/>
    </source>
</evidence>
<dbReference type="RefSeq" id="WP_046040626.1">
    <property type="nucleotide sequence ID" value="NZ_LACC01000015.1"/>
</dbReference>
<organism evidence="2 3">
    <name type="scientific">Pseudomonas fluorescens</name>
    <dbReference type="NCBI Taxonomy" id="294"/>
    <lineage>
        <taxon>Bacteria</taxon>
        <taxon>Pseudomonadati</taxon>
        <taxon>Pseudomonadota</taxon>
        <taxon>Gammaproteobacteria</taxon>
        <taxon>Pseudomonadales</taxon>
        <taxon>Pseudomonadaceae</taxon>
        <taxon>Pseudomonas</taxon>
    </lineage>
</organism>
<comment type="caution">
    <text evidence="2">The sequence shown here is derived from an EMBL/GenBank/DDBJ whole genome shotgun (WGS) entry which is preliminary data.</text>
</comment>
<keyword evidence="1" id="KW-0472">Membrane</keyword>
<keyword evidence="1" id="KW-0812">Transmembrane</keyword>
<feature type="transmembrane region" description="Helical" evidence="1">
    <location>
        <begin position="233"/>
        <end position="254"/>
    </location>
</feature>
<dbReference type="EMBL" id="LACC01000015">
    <property type="protein sequence ID" value="KJZ46084.1"/>
    <property type="molecule type" value="Genomic_DNA"/>
</dbReference>
<protein>
    <recommendedName>
        <fullName evidence="4">Transmembrane protein</fullName>
    </recommendedName>
</protein>
<dbReference type="PATRIC" id="fig|294.132.peg.1418"/>
<keyword evidence="1" id="KW-1133">Transmembrane helix</keyword>
<evidence type="ECO:0008006" key="4">
    <source>
        <dbReference type="Google" id="ProtNLM"/>
    </source>
</evidence>
<feature type="transmembrane region" description="Helical" evidence="1">
    <location>
        <begin position="25"/>
        <end position="44"/>
    </location>
</feature>
<evidence type="ECO:0000313" key="2">
    <source>
        <dbReference type="EMBL" id="KJZ46084.1"/>
    </source>
</evidence>